<keyword evidence="2" id="KW-0812">Transmembrane</keyword>
<dbReference type="Pfam" id="PF06809">
    <property type="entry name" value="NPDC1"/>
    <property type="match status" value="2"/>
</dbReference>
<dbReference type="PANTHER" id="PTHR23352:SF2">
    <property type="entry name" value="NEURAL PROLIFERATION DIFFERENTIATION AND CONTROL PROTEIN 1"/>
    <property type="match status" value="1"/>
</dbReference>
<keyword evidence="4" id="KW-1185">Reference proteome</keyword>
<proteinExistence type="predicted"/>
<feature type="region of interest" description="Disordered" evidence="1">
    <location>
        <begin position="70"/>
        <end position="102"/>
    </location>
</feature>
<dbReference type="InterPro" id="IPR009635">
    <property type="entry name" value="NPDC1"/>
</dbReference>
<protein>
    <submittedName>
        <fullName evidence="3">Neural proliferation differentiation and control protein 1</fullName>
    </submittedName>
</protein>
<feature type="compositionally biased region" description="Acidic residues" evidence="1">
    <location>
        <begin position="588"/>
        <end position="597"/>
    </location>
</feature>
<feature type="region of interest" description="Disordered" evidence="1">
    <location>
        <begin position="432"/>
        <end position="488"/>
    </location>
</feature>
<feature type="compositionally biased region" description="Polar residues" evidence="1">
    <location>
        <begin position="443"/>
        <end position="477"/>
    </location>
</feature>
<feature type="region of interest" description="Disordered" evidence="1">
    <location>
        <begin position="303"/>
        <end position="331"/>
    </location>
</feature>
<sequence length="630" mass="68176">MIQGRKGLRSAGLEALQQLPNTASSCSLSWASPPQIQNKGGRVPGVGILLRACWAKSPGRDAFPKTPARLAAAGEGKEGSTDAPQPEPRSVFLPRPGMPGAQQTVLSQPWLLPLPRPQQPQELLNLLRETDSAEAERSGWLKHPWKRGRGERTEDETRLAPCGSHRQQSPETAQRATRTPQRPLEEEEDPLWVRWRGSFAWHPHAIQPASNAGKTPGRLSFPCLFKAALSRPGQKVRPAEGCVWDSGVSVFGCCRPKFAAGKQSGFPDQTGQDPPFLQAPAEQGEKDSCDSVCKLCHHFPDQKQAGRDGRQELPASLPPSPASPPKHKSSLASPRLLLQVGFAKARRAGSGQHLQGHGEGGAELCPRHLDCTLQRRKECPLGSHACGPCLPQFFEDGEGRCVTKTGAPKGQTAVVPNPEEEIDLVSDALAKQGRGPLPHSQEESLASTGQHSRNGASKAESSQSGRRGWPDTSSHPTTEPVHNPPVESTHISSNDALVLGLIVICTVAGVAALVVATICWCRLQREIQLAQKADYPANKLPQLPSDKLSPGDRKLAQSAQMYHYQHQKQQMLSLEKNKEEAKAAESVSSDEENEDGDFTVYECPGLAPTGEMEVKNPLFDDSTLPPKLHP</sequence>
<feature type="compositionally biased region" description="Basic and acidic residues" evidence="1">
    <location>
        <begin position="148"/>
        <end position="158"/>
    </location>
</feature>
<dbReference type="Proteomes" id="UP001474421">
    <property type="component" value="Unassembled WGS sequence"/>
</dbReference>
<dbReference type="GO" id="GO:0016020">
    <property type="term" value="C:membrane"/>
    <property type="evidence" value="ECO:0007669"/>
    <property type="project" value="InterPro"/>
</dbReference>
<feature type="region of interest" description="Disordered" evidence="1">
    <location>
        <begin position="262"/>
        <end position="282"/>
    </location>
</feature>
<gene>
    <name evidence="3" type="ORF">NXF25_017094</name>
</gene>
<feature type="compositionally biased region" description="Polar residues" evidence="1">
    <location>
        <begin position="165"/>
        <end position="180"/>
    </location>
</feature>
<evidence type="ECO:0000256" key="2">
    <source>
        <dbReference type="SAM" id="Phobius"/>
    </source>
</evidence>
<evidence type="ECO:0000256" key="1">
    <source>
        <dbReference type="SAM" id="MobiDB-lite"/>
    </source>
</evidence>
<feature type="region of interest" description="Disordered" evidence="1">
    <location>
        <begin position="133"/>
        <end position="187"/>
    </location>
</feature>
<feature type="region of interest" description="Disordered" evidence="1">
    <location>
        <begin position="571"/>
        <end position="630"/>
    </location>
</feature>
<dbReference type="PANTHER" id="PTHR23352">
    <property type="entry name" value="NEURAL PROLIFERATION DIFFERENTIATION AND CONTROL PROTEIN-1 NPDC-1 PROTEIN"/>
    <property type="match status" value="1"/>
</dbReference>
<dbReference type="PROSITE" id="PS51257">
    <property type="entry name" value="PROKAR_LIPOPROTEIN"/>
    <property type="match status" value="1"/>
</dbReference>
<comment type="caution">
    <text evidence="3">The sequence shown here is derived from an EMBL/GenBank/DDBJ whole genome shotgun (WGS) entry which is preliminary data.</text>
</comment>
<feature type="transmembrane region" description="Helical" evidence="2">
    <location>
        <begin position="496"/>
        <end position="521"/>
    </location>
</feature>
<keyword evidence="2" id="KW-1133">Transmembrane helix</keyword>
<accession>A0AAW1AR34</accession>
<evidence type="ECO:0000313" key="3">
    <source>
        <dbReference type="EMBL" id="KAK9392250.1"/>
    </source>
</evidence>
<keyword evidence="2" id="KW-0472">Membrane</keyword>
<evidence type="ECO:0000313" key="4">
    <source>
        <dbReference type="Proteomes" id="UP001474421"/>
    </source>
</evidence>
<reference evidence="3 4" key="1">
    <citation type="journal article" date="2024" name="Proc. Natl. Acad. Sci. U.S.A.">
        <title>The genetic regulatory architecture and epigenomic basis for age-related changes in rattlesnake venom.</title>
        <authorList>
            <person name="Hogan M.P."/>
            <person name="Holding M.L."/>
            <person name="Nystrom G.S."/>
            <person name="Colston T.J."/>
            <person name="Bartlett D.A."/>
            <person name="Mason A.J."/>
            <person name="Ellsworth S.A."/>
            <person name="Rautsaw R.M."/>
            <person name="Lawrence K.C."/>
            <person name="Strickland J.L."/>
            <person name="He B."/>
            <person name="Fraser P."/>
            <person name="Margres M.J."/>
            <person name="Gilbert D.M."/>
            <person name="Gibbs H.L."/>
            <person name="Parkinson C.L."/>
            <person name="Rokyta D.R."/>
        </authorList>
    </citation>
    <scope>NUCLEOTIDE SEQUENCE [LARGE SCALE GENOMIC DNA]</scope>
    <source>
        <strain evidence="3">DRR0105</strain>
    </source>
</reference>
<name>A0AAW1AR34_CROAD</name>
<organism evidence="3 4">
    <name type="scientific">Crotalus adamanteus</name>
    <name type="common">Eastern diamondback rattlesnake</name>
    <dbReference type="NCBI Taxonomy" id="8729"/>
    <lineage>
        <taxon>Eukaryota</taxon>
        <taxon>Metazoa</taxon>
        <taxon>Chordata</taxon>
        <taxon>Craniata</taxon>
        <taxon>Vertebrata</taxon>
        <taxon>Euteleostomi</taxon>
        <taxon>Lepidosauria</taxon>
        <taxon>Squamata</taxon>
        <taxon>Bifurcata</taxon>
        <taxon>Unidentata</taxon>
        <taxon>Episquamata</taxon>
        <taxon>Toxicofera</taxon>
        <taxon>Serpentes</taxon>
        <taxon>Colubroidea</taxon>
        <taxon>Viperidae</taxon>
        <taxon>Crotalinae</taxon>
        <taxon>Crotalus</taxon>
    </lineage>
</organism>
<dbReference type="AlphaFoldDB" id="A0AAW1AR34"/>
<dbReference type="EMBL" id="JAOTOJ010000016">
    <property type="protein sequence ID" value="KAK9392250.1"/>
    <property type="molecule type" value="Genomic_DNA"/>
</dbReference>